<organism evidence="6 7">
    <name type="scientific">Schaedlerella arabinosiphila</name>
    <dbReference type="NCBI Taxonomy" id="2044587"/>
    <lineage>
        <taxon>Bacteria</taxon>
        <taxon>Bacillati</taxon>
        <taxon>Bacillota</taxon>
        <taxon>Clostridia</taxon>
        <taxon>Lachnospirales</taxon>
        <taxon>Lachnospiraceae</taxon>
        <taxon>Schaedlerella</taxon>
    </lineage>
</organism>
<feature type="transmembrane region" description="Helical" evidence="5">
    <location>
        <begin position="40"/>
        <end position="64"/>
    </location>
</feature>
<dbReference type="InterPro" id="IPR009825">
    <property type="entry name" value="ECF_substrate-spec-like"/>
</dbReference>
<dbReference type="PANTHER" id="PTHR37815:SF3">
    <property type="entry name" value="UPF0397 PROTEIN SPR0429"/>
    <property type="match status" value="1"/>
</dbReference>
<evidence type="ECO:0000256" key="1">
    <source>
        <dbReference type="ARBA" id="ARBA00022475"/>
    </source>
</evidence>
<keyword evidence="3 5" id="KW-1133">Transmembrane helix</keyword>
<evidence type="ECO:0000256" key="3">
    <source>
        <dbReference type="ARBA" id="ARBA00022989"/>
    </source>
</evidence>
<gene>
    <name evidence="6" type="ORF">EBB54_04880</name>
</gene>
<sequence>MKNFAVKTIVAIGIGAALFFVLSTYIAIPTPVPNLKLSVHYPVVGVMAMLFGPLAGCLMGLIGHFLSDLASGWGVWWSWVAGSAFFGLAMGFVGYKIKLSNGEFGIKGAVIFNVVQVIAHLISWGLIAPGLDILIYNEPMEKIFLQGAVGSVGNILSTAVVGTILCFAYASTRAKKGSLKKED</sequence>
<feature type="transmembrane region" description="Helical" evidence="5">
    <location>
        <begin position="76"/>
        <end position="97"/>
    </location>
</feature>
<dbReference type="Proteomes" id="UP000274920">
    <property type="component" value="Unassembled WGS sequence"/>
</dbReference>
<proteinExistence type="inferred from homology"/>
<dbReference type="EMBL" id="RHJS01000002">
    <property type="protein sequence ID" value="RRK30787.1"/>
    <property type="molecule type" value="Genomic_DNA"/>
</dbReference>
<dbReference type="InterPro" id="IPR022914">
    <property type="entry name" value="UPF0397"/>
</dbReference>
<reference evidence="6" key="1">
    <citation type="submission" date="2018-10" db="EMBL/GenBank/DDBJ databases">
        <title>Schaedlerella arabinophila gen. nov. sp. nov., isolated from the mouse intestinal tract and comparative analysis with the genome of the closely related altered Schaedler flora strain ASF502.</title>
        <authorList>
            <person name="Miyake S."/>
            <person name="Soh M."/>
            <person name="Seedorf H."/>
        </authorList>
    </citation>
    <scope>NUCLEOTIDE SEQUENCE [LARGE SCALE GENOMIC DNA]</scope>
    <source>
        <strain evidence="6">DSM 106076</strain>
    </source>
</reference>
<dbReference type="HAMAP" id="MF_01572">
    <property type="entry name" value="UPF0397"/>
    <property type="match status" value="1"/>
</dbReference>
<keyword evidence="7" id="KW-1185">Reference proteome</keyword>
<protein>
    <recommendedName>
        <fullName evidence="5">UPF0397 protein EBB54_04880</fullName>
    </recommendedName>
</protein>
<keyword evidence="1 5" id="KW-1003">Cell membrane</keyword>
<dbReference type="Gene3D" id="1.10.1760.20">
    <property type="match status" value="1"/>
</dbReference>
<evidence type="ECO:0000313" key="6">
    <source>
        <dbReference type="EMBL" id="RRK30787.1"/>
    </source>
</evidence>
<evidence type="ECO:0000256" key="2">
    <source>
        <dbReference type="ARBA" id="ARBA00022692"/>
    </source>
</evidence>
<keyword evidence="2 5" id="KW-0812">Transmembrane</keyword>
<feature type="transmembrane region" description="Helical" evidence="5">
    <location>
        <begin position="6"/>
        <end position="28"/>
    </location>
</feature>
<evidence type="ECO:0000313" key="7">
    <source>
        <dbReference type="Proteomes" id="UP000274920"/>
    </source>
</evidence>
<dbReference type="AlphaFoldDB" id="A0A426DD66"/>
<dbReference type="PANTHER" id="PTHR37815">
    <property type="entry name" value="UPF0397 PROTEIN BC_2624-RELATED"/>
    <property type="match status" value="1"/>
</dbReference>
<comment type="caution">
    <text evidence="6">The sequence shown here is derived from an EMBL/GenBank/DDBJ whole genome shotgun (WGS) entry which is preliminary data.</text>
</comment>
<evidence type="ECO:0000256" key="4">
    <source>
        <dbReference type="ARBA" id="ARBA00023136"/>
    </source>
</evidence>
<dbReference type="GO" id="GO:0005886">
    <property type="term" value="C:plasma membrane"/>
    <property type="evidence" value="ECO:0007669"/>
    <property type="project" value="UniProtKB-SubCell"/>
</dbReference>
<comment type="subcellular location">
    <subcellularLocation>
        <location evidence="5">Cell membrane</location>
        <topology evidence="5">Multi-pass membrane protein</topology>
    </subcellularLocation>
</comment>
<dbReference type="RefSeq" id="WP_125126577.1">
    <property type="nucleotide sequence ID" value="NZ_RHJS01000002.1"/>
</dbReference>
<dbReference type="Pfam" id="PF07155">
    <property type="entry name" value="ECF-ribofla_trS"/>
    <property type="match status" value="1"/>
</dbReference>
<accession>A0A426DD66</accession>
<dbReference type="NCBIfam" id="NF010182">
    <property type="entry name" value="PRK13661.1"/>
    <property type="match status" value="1"/>
</dbReference>
<feature type="transmembrane region" description="Helical" evidence="5">
    <location>
        <begin position="143"/>
        <end position="170"/>
    </location>
</feature>
<keyword evidence="4 5" id="KW-0472">Membrane</keyword>
<comment type="similarity">
    <text evidence="5">Belongs to the UPF0397 family.</text>
</comment>
<name>A0A426DD66_9FIRM</name>
<evidence type="ECO:0000256" key="5">
    <source>
        <dbReference type="HAMAP-Rule" id="MF_01572"/>
    </source>
</evidence>
<feature type="transmembrane region" description="Helical" evidence="5">
    <location>
        <begin position="109"/>
        <end position="131"/>
    </location>
</feature>